<dbReference type="GeneID" id="41990366"/>
<dbReference type="InterPro" id="IPR002889">
    <property type="entry name" value="WSC_carb-bd"/>
</dbReference>
<keyword evidence="4" id="KW-0963">Cytoplasm</keyword>
<evidence type="ECO:0000256" key="5">
    <source>
        <dbReference type="ARBA" id="ARBA00022737"/>
    </source>
</evidence>
<evidence type="ECO:0000256" key="12">
    <source>
        <dbReference type="SAM" id="SignalP"/>
    </source>
</evidence>
<keyword evidence="12" id="KW-0732">Signal</keyword>
<protein>
    <recommendedName>
        <fullName evidence="10">Twinfilin</fullName>
    </recommendedName>
</protein>
<evidence type="ECO:0000256" key="1">
    <source>
        <dbReference type="ARBA" id="ARBA00004245"/>
    </source>
</evidence>
<feature type="compositionally biased region" description="Low complexity" evidence="11">
    <location>
        <begin position="256"/>
        <end position="268"/>
    </location>
</feature>
<evidence type="ECO:0000256" key="10">
    <source>
        <dbReference type="ARBA" id="ARBA00069496"/>
    </source>
</evidence>
<dbReference type="InterPro" id="IPR029006">
    <property type="entry name" value="ADF-H/Gelsolin-like_dom_sf"/>
</dbReference>
<evidence type="ECO:0000256" key="6">
    <source>
        <dbReference type="ARBA" id="ARBA00023203"/>
    </source>
</evidence>
<keyword evidence="6" id="KW-0009">Actin-binding</keyword>
<feature type="compositionally biased region" description="Polar residues" evidence="11">
    <location>
        <begin position="188"/>
        <end position="197"/>
    </location>
</feature>
<feature type="chain" id="PRO_5016868341" description="Twinfilin" evidence="12">
    <location>
        <begin position="20"/>
        <end position="658"/>
    </location>
</feature>
<dbReference type="GO" id="GO:0003785">
    <property type="term" value="F:actin monomer binding"/>
    <property type="evidence" value="ECO:0007669"/>
    <property type="project" value="TreeGrafter"/>
</dbReference>
<dbReference type="EMBL" id="QKXC01000024">
    <property type="protein sequence ID" value="RBR26274.1"/>
    <property type="molecule type" value="Genomic_DNA"/>
</dbReference>
<evidence type="ECO:0000256" key="7">
    <source>
        <dbReference type="ARBA" id="ARBA00023212"/>
    </source>
</evidence>
<comment type="function">
    <text evidence="9">Actin-binding protein involved in motile and morphological processes. Inhibits actin polymerization, likely by sequestering G-actin.</text>
</comment>
<comment type="caution">
    <text evidence="15">The sequence shown here is derived from an EMBL/GenBank/DDBJ whole genome shotgun (WGS) entry which is preliminary data.</text>
</comment>
<gene>
    <name evidence="15" type="ORF">FIESC28_00919</name>
</gene>
<evidence type="ECO:0000256" key="4">
    <source>
        <dbReference type="ARBA" id="ARBA00022490"/>
    </source>
</evidence>
<reference evidence="15 16" key="1">
    <citation type="submission" date="2018-06" db="EMBL/GenBank/DDBJ databases">
        <title>Fusarium incarnatum-equiseti species complex species 28.</title>
        <authorList>
            <person name="Gardiner D.M."/>
        </authorList>
    </citation>
    <scope>NUCLEOTIDE SEQUENCE [LARGE SCALE GENOMIC DNA]</scope>
    <source>
        <strain evidence="15 16">FIESC_28</strain>
    </source>
</reference>
<proteinExistence type="inferred from homology"/>
<evidence type="ECO:0000256" key="3">
    <source>
        <dbReference type="ARBA" id="ARBA00009557"/>
    </source>
</evidence>
<dbReference type="RefSeq" id="XP_031020865.1">
    <property type="nucleotide sequence ID" value="XM_031155070.1"/>
</dbReference>
<dbReference type="InterPro" id="IPR002108">
    <property type="entry name" value="ADF-H"/>
</dbReference>
<dbReference type="SUPFAM" id="SSF55753">
    <property type="entry name" value="Actin depolymerizing proteins"/>
    <property type="match status" value="2"/>
</dbReference>
<dbReference type="CDD" id="cd11284">
    <property type="entry name" value="ADF_Twf-C_like"/>
    <property type="match status" value="1"/>
</dbReference>
<dbReference type="GO" id="GO:0005938">
    <property type="term" value="C:cell cortex"/>
    <property type="evidence" value="ECO:0007669"/>
    <property type="project" value="UniProtKB-SubCell"/>
</dbReference>
<dbReference type="AlphaFoldDB" id="A0A366SAC0"/>
<dbReference type="GO" id="GO:0051015">
    <property type="term" value="F:actin filament binding"/>
    <property type="evidence" value="ECO:0007669"/>
    <property type="project" value="TreeGrafter"/>
</dbReference>
<evidence type="ECO:0000256" key="8">
    <source>
        <dbReference type="ARBA" id="ARBA00038532"/>
    </source>
</evidence>
<feature type="signal peptide" evidence="12">
    <location>
        <begin position="1"/>
        <end position="19"/>
    </location>
</feature>
<feature type="domain" description="ADF-H" evidence="14">
    <location>
        <begin position="330"/>
        <end position="461"/>
    </location>
</feature>
<organism evidence="15 16">
    <name type="scientific">Fusarium coffeatum</name>
    <dbReference type="NCBI Taxonomy" id="231269"/>
    <lineage>
        <taxon>Eukaryota</taxon>
        <taxon>Fungi</taxon>
        <taxon>Dikarya</taxon>
        <taxon>Ascomycota</taxon>
        <taxon>Pezizomycotina</taxon>
        <taxon>Sordariomycetes</taxon>
        <taxon>Hypocreomycetidae</taxon>
        <taxon>Hypocreales</taxon>
        <taxon>Nectriaceae</taxon>
        <taxon>Fusarium</taxon>
        <taxon>Fusarium incarnatum-equiseti species complex</taxon>
    </lineage>
</organism>
<dbReference type="GO" id="GO:0005884">
    <property type="term" value="C:actin filament"/>
    <property type="evidence" value="ECO:0007669"/>
    <property type="project" value="TreeGrafter"/>
</dbReference>
<dbReference type="InterPro" id="IPR028458">
    <property type="entry name" value="Twinfilin"/>
</dbReference>
<dbReference type="Pfam" id="PF00241">
    <property type="entry name" value="Cofilin_ADF"/>
    <property type="match status" value="2"/>
</dbReference>
<feature type="region of interest" description="Disordered" evidence="11">
    <location>
        <begin position="627"/>
        <end position="658"/>
    </location>
</feature>
<comment type="subcellular location">
    <subcellularLocation>
        <location evidence="2">Cytoplasm</location>
        <location evidence="2">Cell cortex</location>
    </subcellularLocation>
    <subcellularLocation>
        <location evidence="1">Cytoplasm</location>
        <location evidence="1">Cytoskeleton</location>
    </subcellularLocation>
</comment>
<accession>A0A366SAC0</accession>
<dbReference type="PROSITE" id="PS51212">
    <property type="entry name" value="WSC"/>
    <property type="match status" value="1"/>
</dbReference>
<keyword evidence="5" id="KW-0677">Repeat</keyword>
<feature type="region of interest" description="Disordered" evidence="11">
    <location>
        <begin position="171"/>
        <end position="217"/>
    </location>
</feature>
<evidence type="ECO:0000256" key="11">
    <source>
        <dbReference type="SAM" id="MobiDB-lite"/>
    </source>
</evidence>
<dbReference type="Proteomes" id="UP000253153">
    <property type="component" value="Unassembled WGS sequence"/>
</dbReference>
<keyword evidence="7" id="KW-0206">Cytoskeleton</keyword>
<name>A0A366SAC0_9HYPO</name>
<dbReference type="PANTHER" id="PTHR13759:SF1">
    <property type="entry name" value="TWINFILIN"/>
    <property type="match status" value="1"/>
</dbReference>
<evidence type="ECO:0000256" key="2">
    <source>
        <dbReference type="ARBA" id="ARBA00004544"/>
    </source>
</evidence>
<comment type="similarity">
    <text evidence="3">Belongs to the actin-binding proteins ADF family. Twinfilin subfamily.</text>
</comment>
<dbReference type="FunFam" id="3.40.20.10:FF:000042">
    <property type="entry name" value="Actin depolymerizing protein"/>
    <property type="match status" value="1"/>
</dbReference>
<evidence type="ECO:0000256" key="9">
    <source>
        <dbReference type="ARBA" id="ARBA00056419"/>
    </source>
</evidence>
<dbReference type="FunFam" id="3.40.20.10:FF:000007">
    <property type="entry name" value="Twinfilin-1 isoform 1"/>
    <property type="match status" value="1"/>
</dbReference>
<dbReference type="CDD" id="cd11285">
    <property type="entry name" value="ADF_Twf-N_like"/>
    <property type="match status" value="1"/>
</dbReference>
<evidence type="ECO:0000259" key="13">
    <source>
        <dbReference type="PROSITE" id="PS51212"/>
    </source>
</evidence>
<feature type="domain" description="ADF-H" evidence="14">
    <location>
        <begin position="500"/>
        <end position="641"/>
    </location>
</feature>
<evidence type="ECO:0000313" key="16">
    <source>
        <dbReference type="Proteomes" id="UP000253153"/>
    </source>
</evidence>
<dbReference type="PANTHER" id="PTHR13759">
    <property type="entry name" value="TWINFILIN"/>
    <property type="match status" value="1"/>
</dbReference>
<evidence type="ECO:0000259" key="14">
    <source>
        <dbReference type="PROSITE" id="PS51263"/>
    </source>
</evidence>
<dbReference type="OrthoDB" id="10006997at2759"/>
<evidence type="ECO:0000313" key="15">
    <source>
        <dbReference type="EMBL" id="RBR26274.1"/>
    </source>
</evidence>
<dbReference type="Gene3D" id="3.40.20.10">
    <property type="entry name" value="Severin"/>
    <property type="match status" value="2"/>
</dbReference>
<feature type="region of interest" description="Disordered" evidence="11">
    <location>
        <begin position="234"/>
        <end position="295"/>
    </location>
</feature>
<sequence>MFSRVFIAILGFTIALCQAGSDGSYQPTPQRFKYWGCATVDAAGFSNPVPLPNGVLTPEMCKAACAYHMFAAVSPGACRCGDNPNAIKAIHEGFCNNPCNESPNSPTCGGGCPEDGDTGISNLFVIQPAIVQPAGSQIEPGNQRNQLEPSTVLVPVSTVVESFASAALPWQTSSSSVVPTLPPGQVPVPSSSATAQGPPQGGSLLPSSGFVPVDPPTTSVGRVMATITSTVHVQPSLTWPDDEPPSTPGTPVVDPVSVSEGTGVVSTSASESSLAGETLFTDSDPLPTTSSAVTEVPMSEANHFEIKFTRLRVKDNDSARHAFWNDKMQSGISASQELQNEFNSLLSNDTFGLLATIEKESMVPITTIPSKSSSFSDNLSGLEPHLKTDTALYIILRRHEDAPRFIAITYVPDSAKVRQKMLFASTRLTFVRELGTEHFRETIFVTTPEELSAKGFEKHDAHNKMAAPLTEEEQQLGEVKRAEQEAGSGTNKKEIHLSKNFAMPVSEDAIAALKEIGQDGGRTVTMLKINPSTETVELVPEAPTPSGITDLTKAISSTEPRFTFYRYTHTHDGAESSPVLFFYTCPATPGNKSIKFRMMYPLMKRSVLEVAESQAGLKLEKKFEVEDPSEITEQSVLEDLHPKAAARQGFSRPKRPGR</sequence>
<dbReference type="GO" id="GO:0051016">
    <property type="term" value="P:barbed-end actin filament capping"/>
    <property type="evidence" value="ECO:0007669"/>
    <property type="project" value="TreeGrafter"/>
</dbReference>
<dbReference type="GO" id="GO:0030042">
    <property type="term" value="P:actin filament depolymerization"/>
    <property type="evidence" value="ECO:0007669"/>
    <property type="project" value="TreeGrafter"/>
</dbReference>
<feature type="domain" description="WSC" evidence="13">
    <location>
        <begin position="31"/>
        <end position="129"/>
    </location>
</feature>
<comment type="subunit">
    <text evidence="8">Interacts with G-actin; ADP-actin form.</text>
</comment>
<keyword evidence="16" id="KW-1185">Reference proteome</keyword>
<dbReference type="SMART" id="SM00102">
    <property type="entry name" value="ADF"/>
    <property type="match status" value="2"/>
</dbReference>
<dbReference type="PROSITE" id="PS51263">
    <property type="entry name" value="ADF_H"/>
    <property type="match status" value="2"/>
</dbReference>